<sequence length="41" mass="3942">MVRGEAVGGGARGDGEGEGVELAGEREGTAGPEEVGEEAGL</sequence>
<organism evidence="2">
    <name type="scientific">Arundo donax</name>
    <name type="common">Giant reed</name>
    <name type="synonym">Donax arundinaceus</name>
    <dbReference type="NCBI Taxonomy" id="35708"/>
    <lineage>
        <taxon>Eukaryota</taxon>
        <taxon>Viridiplantae</taxon>
        <taxon>Streptophyta</taxon>
        <taxon>Embryophyta</taxon>
        <taxon>Tracheophyta</taxon>
        <taxon>Spermatophyta</taxon>
        <taxon>Magnoliopsida</taxon>
        <taxon>Liliopsida</taxon>
        <taxon>Poales</taxon>
        <taxon>Poaceae</taxon>
        <taxon>PACMAD clade</taxon>
        <taxon>Arundinoideae</taxon>
        <taxon>Arundineae</taxon>
        <taxon>Arundo</taxon>
    </lineage>
</organism>
<dbReference type="AlphaFoldDB" id="A0A0A8YFT0"/>
<proteinExistence type="predicted"/>
<dbReference type="EMBL" id="GBRH01273790">
    <property type="protein sequence ID" value="JAD24105.1"/>
    <property type="molecule type" value="Transcribed_RNA"/>
</dbReference>
<reference evidence="2" key="1">
    <citation type="submission" date="2014-09" db="EMBL/GenBank/DDBJ databases">
        <authorList>
            <person name="Magalhaes I.L.F."/>
            <person name="Oliveira U."/>
            <person name="Santos F.R."/>
            <person name="Vidigal T.H.D.A."/>
            <person name="Brescovit A.D."/>
            <person name="Santos A.J."/>
        </authorList>
    </citation>
    <scope>NUCLEOTIDE SEQUENCE</scope>
    <source>
        <tissue evidence="2">Shoot tissue taken approximately 20 cm above the soil surface</tissue>
    </source>
</reference>
<accession>A0A0A8YFT0</accession>
<evidence type="ECO:0000313" key="2">
    <source>
        <dbReference type="EMBL" id="JAD24105.1"/>
    </source>
</evidence>
<feature type="compositionally biased region" description="Gly residues" evidence="1">
    <location>
        <begin position="1"/>
        <end position="12"/>
    </location>
</feature>
<feature type="region of interest" description="Disordered" evidence="1">
    <location>
        <begin position="1"/>
        <end position="41"/>
    </location>
</feature>
<reference evidence="2" key="2">
    <citation type="journal article" date="2015" name="Data Brief">
        <title>Shoot transcriptome of the giant reed, Arundo donax.</title>
        <authorList>
            <person name="Barrero R.A."/>
            <person name="Guerrero F.D."/>
            <person name="Moolhuijzen P."/>
            <person name="Goolsby J.A."/>
            <person name="Tidwell J."/>
            <person name="Bellgard S.E."/>
            <person name="Bellgard M.I."/>
        </authorList>
    </citation>
    <scope>NUCLEOTIDE SEQUENCE</scope>
    <source>
        <tissue evidence="2">Shoot tissue taken approximately 20 cm above the soil surface</tissue>
    </source>
</reference>
<name>A0A0A8YFT0_ARUDO</name>
<protein>
    <submittedName>
        <fullName evidence="2">Uncharacterized protein</fullName>
    </submittedName>
</protein>
<evidence type="ECO:0000256" key="1">
    <source>
        <dbReference type="SAM" id="MobiDB-lite"/>
    </source>
</evidence>